<accession>A0ABW6VF82</accession>
<gene>
    <name evidence="1" type="ORF">ACFY05_33005</name>
</gene>
<keyword evidence="2" id="KW-1185">Reference proteome</keyword>
<comment type="caution">
    <text evidence="1">The sequence shown here is derived from an EMBL/GenBank/DDBJ whole genome shotgun (WGS) entry which is preliminary data.</text>
</comment>
<dbReference type="Proteomes" id="UP001602119">
    <property type="component" value="Unassembled WGS sequence"/>
</dbReference>
<protein>
    <submittedName>
        <fullName evidence="1">Uncharacterized protein</fullName>
    </submittedName>
</protein>
<reference evidence="1 2" key="1">
    <citation type="submission" date="2024-10" db="EMBL/GenBank/DDBJ databases">
        <title>The Natural Products Discovery Center: Release of the First 8490 Sequenced Strains for Exploring Actinobacteria Biosynthetic Diversity.</title>
        <authorList>
            <person name="Kalkreuter E."/>
            <person name="Kautsar S.A."/>
            <person name="Yang D."/>
            <person name="Bader C.D."/>
            <person name="Teijaro C.N."/>
            <person name="Fluegel L."/>
            <person name="Davis C.M."/>
            <person name="Simpson J.R."/>
            <person name="Lauterbach L."/>
            <person name="Steele A.D."/>
            <person name="Gui C."/>
            <person name="Meng S."/>
            <person name="Li G."/>
            <person name="Viehrig K."/>
            <person name="Ye F."/>
            <person name="Su P."/>
            <person name="Kiefer A.F."/>
            <person name="Nichols A."/>
            <person name="Cepeda A.J."/>
            <person name="Yan W."/>
            <person name="Fan B."/>
            <person name="Jiang Y."/>
            <person name="Adhikari A."/>
            <person name="Zheng C.-J."/>
            <person name="Schuster L."/>
            <person name="Cowan T.M."/>
            <person name="Smanski M.J."/>
            <person name="Chevrette M.G."/>
            <person name="De Carvalho L.P.S."/>
            <person name="Shen B."/>
        </authorList>
    </citation>
    <scope>NUCLEOTIDE SEQUENCE [LARGE SCALE GENOMIC DNA]</scope>
    <source>
        <strain evidence="1 2">NPDC001281</strain>
    </source>
</reference>
<organism evidence="1 2">
    <name type="scientific">Microtetraspora fusca</name>
    <dbReference type="NCBI Taxonomy" id="1997"/>
    <lineage>
        <taxon>Bacteria</taxon>
        <taxon>Bacillati</taxon>
        <taxon>Actinomycetota</taxon>
        <taxon>Actinomycetes</taxon>
        <taxon>Streptosporangiales</taxon>
        <taxon>Streptosporangiaceae</taxon>
        <taxon>Microtetraspora</taxon>
    </lineage>
</organism>
<dbReference type="EMBL" id="JBIAXI010000024">
    <property type="protein sequence ID" value="MFF4777658.1"/>
    <property type="molecule type" value="Genomic_DNA"/>
</dbReference>
<name>A0ABW6VF82_MICFU</name>
<evidence type="ECO:0000313" key="2">
    <source>
        <dbReference type="Proteomes" id="UP001602119"/>
    </source>
</evidence>
<dbReference type="RefSeq" id="WP_387346162.1">
    <property type="nucleotide sequence ID" value="NZ_JBIAXI010000024.1"/>
</dbReference>
<proteinExistence type="predicted"/>
<sequence>MTARRTRYQNRCRPIKVAEVFCPATDTWEQFARTHIRCTTCGRVLTRRVRHLPDANGAYGWVEHYDDGSTYDVAPGATPKAV</sequence>
<evidence type="ECO:0000313" key="1">
    <source>
        <dbReference type="EMBL" id="MFF4777658.1"/>
    </source>
</evidence>